<name>A0A238JA07_9RHOB</name>
<dbReference type="Pfam" id="PF00583">
    <property type="entry name" value="Acetyltransf_1"/>
    <property type="match status" value="1"/>
</dbReference>
<dbReference type="Proteomes" id="UP000225972">
    <property type="component" value="Unassembled WGS sequence"/>
</dbReference>
<dbReference type="OrthoDB" id="7365268at2"/>
<gene>
    <name evidence="2" type="ORF">TRP8649_01119</name>
</gene>
<dbReference type="PROSITE" id="PS51186">
    <property type="entry name" value="GNAT"/>
    <property type="match status" value="1"/>
</dbReference>
<organism evidence="2 3">
    <name type="scientific">Pelagimonas phthalicica</name>
    <dbReference type="NCBI Taxonomy" id="1037362"/>
    <lineage>
        <taxon>Bacteria</taxon>
        <taxon>Pseudomonadati</taxon>
        <taxon>Pseudomonadota</taxon>
        <taxon>Alphaproteobacteria</taxon>
        <taxon>Rhodobacterales</taxon>
        <taxon>Roseobacteraceae</taxon>
        <taxon>Pelagimonas</taxon>
    </lineage>
</organism>
<evidence type="ECO:0000313" key="3">
    <source>
        <dbReference type="Proteomes" id="UP000225972"/>
    </source>
</evidence>
<sequence>MLRLATAQDVAALDAFLAHHAESSMFLRSNLAAHGTDERDHRHGTRFYIWGEMQGVFGATVSGFLLVQAPNCPPEAFAAFAQILDQERALGMTGPDNQVVQALTALGLNTARYQLNHAEPLYRLDLAHLPAGRLPMRAPQPQDLELLVDWFSGYLVDTQQNTQDNVAQPARDRAQMAVDTQSIRLFLRGGQPVAMAAVNASVADYVQVGGVFVPQDQRQKGLGRRVTTALLQEARDDGAKTAILFANNPPAARAYEAIGFQKVGDFRVAILAKPTAVTPQPNPARMR</sequence>
<dbReference type="RefSeq" id="WP_099243229.1">
    <property type="nucleotide sequence ID" value="NZ_FXXP01000001.1"/>
</dbReference>
<dbReference type="Gene3D" id="3.40.630.30">
    <property type="match status" value="1"/>
</dbReference>
<protein>
    <submittedName>
        <fullName evidence="2">Acetyltransferase (GNAT) family protein</fullName>
    </submittedName>
</protein>
<feature type="domain" description="N-acetyltransferase" evidence="1">
    <location>
        <begin position="134"/>
        <end position="280"/>
    </location>
</feature>
<dbReference type="InterPro" id="IPR016181">
    <property type="entry name" value="Acyl_CoA_acyltransferase"/>
</dbReference>
<dbReference type="AlphaFoldDB" id="A0A238JA07"/>
<dbReference type="SUPFAM" id="SSF55729">
    <property type="entry name" value="Acyl-CoA N-acyltransferases (Nat)"/>
    <property type="match status" value="1"/>
</dbReference>
<accession>A0A238JA07</accession>
<proteinExistence type="predicted"/>
<evidence type="ECO:0000259" key="1">
    <source>
        <dbReference type="PROSITE" id="PS51186"/>
    </source>
</evidence>
<dbReference type="CDD" id="cd04301">
    <property type="entry name" value="NAT_SF"/>
    <property type="match status" value="1"/>
</dbReference>
<reference evidence="3" key="1">
    <citation type="submission" date="2017-05" db="EMBL/GenBank/DDBJ databases">
        <authorList>
            <person name="Rodrigo-Torres L."/>
            <person name="Arahal R. D."/>
            <person name="Lucena T."/>
        </authorList>
    </citation>
    <scope>NUCLEOTIDE SEQUENCE [LARGE SCALE GENOMIC DNA]</scope>
    <source>
        <strain evidence="3">CECT 8649</strain>
    </source>
</reference>
<keyword evidence="3" id="KW-1185">Reference proteome</keyword>
<evidence type="ECO:0000313" key="2">
    <source>
        <dbReference type="EMBL" id="SMX27017.1"/>
    </source>
</evidence>
<dbReference type="GO" id="GO:0016747">
    <property type="term" value="F:acyltransferase activity, transferring groups other than amino-acyl groups"/>
    <property type="evidence" value="ECO:0007669"/>
    <property type="project" value="InterPro"/>
</dbReference>
<keyword evidence="2" id="KW-0808">Transferase</keyword>
<dbReference type="EMBL" id="FXXP01000001">
    <property type="protein sequence ID" value="SMX27017.1"/>
    <property type="molecule type" value="Genomic_DNA"/>
</dbReference>
<dbReference type="InterPro" id="IPR000182">
    <property type="entry name" value="GNAT_dom"/>
</dbReference>